<sequence>MRAVVQERYGTTGVWRVAELPVPEPGPGEVLVRVAAAALDRGTWHLMAGLPLAVRPAVGLRAPRIPVPGRDLAGEVVAVGSGVSGFAAGDAVFGTAPKGSLAEYAVAPADRLAPAPAGLAPETAAAIGVSGQTAWQAVHTAGRVTPGASVLVLGASGGVGTFAVQVARAAGASVTAVCRTGSVDLVRGLGATEVIDRSTTDVHRLGRRWDVVLDIGGNPPVTRLRRLLTPRGTAVLIGGERPDARITGGYGRLLRAAALSPLLRQRLVVLVASENSTDLGHLRELVEAGELTPVLDRTVGLDDAGAAIEHLGSGRARGKIVVRVGAGRGPDQAAERRSGTGRHQETVRQSHSTGP</sequence>
<evidence type="ECO:0000259" key="2">
    <source>
        <dbReference type="SMART" id="SM00829"/>
    </source>
</evidence>
<proteinExistence type="predicted"/>
<dbReference type="CDD" id="cd08267">
    <property type="entry name" value="MDR1"/>
    <property type="match status" value="1"/>
</dbReference>
<dbReference type="PANTHER" id="PTHR44013">
    <property type="entry name" value="ZINC-TYPE ALCOHOL DEHYDROGENASE-LIKE PROTEIN C16A3.02C"/>
    <property type="match status" value="1"/>
</dbReference>
<reference evidence="4" key="1">
    <citation type="journal article" date="2019" name="Int. J. Syst. Evol. Microbiol.">
        <title>The Global Catalogue of Microorganisms (GCM) 10K type strain sequencing project: providing services to taxonomists for standard genome sequencing and annotation.</title>
        <authorList>
            <consortium name="The Broad Institute Genomics Platform"/>
            <consortium name="The Broad Institute Genome Sequencing Center for Infectious Disease"/>
            <person name="Wu L."/>
            <person name="Ma J."/>
        </authorList>
    </citation>
    <scope>NUCLEOTIDE SEQUENCE [LARGE SCALE GENOMIC DNA]</scope>
    <source>
        <strain evidence="4">JCM 11896</strain>
    </source>
</reference>
<name>A0ABP4ITZ5_9PSEU</name>
<dbReference type="RefSeq" id="WP_344027493.1">
    <property type="nucleotide sequence ID" value="NZ_BAAAJK010000045.1"/>
</dbReference>
<dbReference type="SUPFAM" id="SSF51735">
    <property type="entry name" value="NAD(P)-binding Rossmann-fold domains"/>
    <property type="match status" value="1"/>
</dbReference>
<dbReference type="InterPro" id="IPR036291">
    <property type="entry name" value="NAD(P)-bd_dom_sf"/>
</dbReference>
<feature type="region of interest" description="Disordered" evidence="1">
    <location>
        <begin position="325"/>
        <end position="355"/>
    </location>
</feature>
<dbReference type="PANTHER" id="PTHR44013:SF1">
    <property type="entry name" value="ZINC-TYPE ALCOHOL DEHYDROGENASE-LIKE PROTEIN C16A3.02C"/>
    <property type="match status" value="1"/>
</dbReference>
<dbReference type="EMBL" id="BAAAJK010000045">
    <property type="protein sequence ID" value="GAA1399044.1"/>
    <property type="molecule type" value="Genomic_DNA"/>
</dbReference>
<dbReference type="InterPro" id="IPR013154">
    <property type="entry name" value="ADH-like_N"/>
</dbReference>
<dbReference type="SUPFAM" id="SSF50129">
    <property type="entry name" value="GroES-like"/>
    <property type="match status" value="1"/>
</dbReference>
<evidence type="ECO:0000313" key="3">
    <source>
        <dbReference type="EMBL" id="GAA1399044.1"/>
    </source>
</evidence>
<dbReference type="InterPro" id="IPR052733">
    <property type="entry name" value="Chloroplast_QOR"/>
</dbReference>
<accession>A0ABP4ITZ5</accession>
<organism evidence="3 4">
    <name type="scientific">Pseudonocardia kongjuensis</name>
    <dbReference type="NCBI Taxonomy" id="102227"/>
    <lineage>
        <taxon>Bacteria</taxon>
        <taxon>Bacillati</taxon>
        <taxon>Actinomycetota</taxon>
        <taxon>Actinomycetes</taxon>
        <taxon>Pseudonocardiales</taxon>
        <taxon>Pseudonocardiaceae</taxon>
        <taxon>Pseudonocardia</taxon>
    </lineage>
</organism>
<feature type="compositionally biased region" description="Basic and acidic residues" evidence="1">
    <location>
        <begin position="333"/>
        <end position="348"/>
    </location>
</feature>
<comment type="caution">
    <text evidence="3">The sequence shown here is derived from an EMBL/GenBank/DDBJ whole genome shotgun (WGS) entry which is preliminary data.</text>
</comment>
<dbReference type="Pfam" id="PF08240">
    <property type="entry name" value="ADH_N"/>
    <property type="match status" value="1"/>
</dbReference>
<evidence type="ECO:0000313" key="4">
    <source>
        <dbReference type="Proteomes" id="UP001501414"/>
    </source>
</evidence>
<dbReference type="InterPro" id="IPR020843">
    <property type="entry name" value="ER"/>
</dbReference>
<feature type="domain" description="Enoyl reductase (ER)" evidence="2">
    <location>
        <begin position="10"/>
        <end position="322"/>
    </location>
</feature>
<dbReference type="InterPro" id="IPR011032">
    <property type="entry name" value="GroES-like_sf"/>
</dbReference>
<dbReference type="SMART" id="SM00829">
    <property type="entry name" value="PKS_ER"/>
    <property type="match status" value="1"/>
</dbReference>
<dbReference type="Gene3D" id="3.90.180.10">
    <property type="entry name" value="Medium-chain alcohol dehydrogenases, catalytic domain"/>
    <property type="match status" value="1"/>
</dbReference>
<protein>
    <submittedName>
        <fullName evidence="3">NAD(P)-dependent alcohol dehydrogenase</fullName>
    </submittedName>
</protein>
<dbReference type="Proteomes" id="UP001501414">
    <property type="component" value="Unassembled WGS sequence"/>
</dbReference>
<keyword evidence="4" id="KW-1185">Reference proteome</keyword>
<dbReference type="Gene3D" id="3.40.50.720">
    <property type="entry name" value="NAD(P)-binding Rossmann-like Domain"/>
    <property type="match status" value="1"/>
</dbReference>
<dbReference type="Pfam" id="PF13602">
    <property type="entry name" value="ADH_zinc_N_2"/>
    <property type="match status" value="1"/>
</dbReference>
<gene>
    <name evidence="3" type="ORF">GCM10009613_53990</name>
</gene>
<evidence type="ECO:0000256" key="1">
    <source>
        <dbReference type="SAM" id="MobiDB-lite"/>
    </source>
</evidence>